<evidence type="ECO:0000259" key="1">
    <source>
        <dbReference type="Pfam" id="PF00156"/>
    </source>
</evidence>
<name>A0ABN4X6G8_9RHOB</name>
<evidence type="ECO:0000313" key="3">
    <source>
        <dbReference type="Proteomes" id="UP000185622"/>
    </source>
</evidence>
<dbReference type="InterPro" id="IPR029057">
    <property type="entry name" value="PRTase-like"/>
</dbReference>
<gene>
    <name evidence="2" type="ORF">BMG03_09840</name>
</gene>
<evidence type="ECO:0000313" key="2">
    <source>
        <dbReference type="EMBL" id="AQS48070.1"/>
    </source>
</evidence>
<dbReference type="InterPro" id="IPR000836">
    <property type="entry name" value="PRTase_dom"/>
</dbReference>
<protein>
    <recommendedName>
        <fullName evidence="1">Phosphoribosyltransferase domain-containing protein</fullName>
    </recommendedName>
</protein>
<sequence>MSDFEGYTDRREAGIILARKLDAYRGRDAVVLALPRGGVPIAWEIAERLDLPLDLVFVRKLGAPSNREVALAAIAGLRGEVIVRNADVIRATGCDAATLERLAAREREVIADRIKLYGAPGLPLAGRVAILVDDGVATGATMRAALRAVRAAGPAELVCATPVGATDALEAIRTEADRVVCPLEVEFFGAVGAYYTYFDQVPDAEVTQILAKARARPLGKDPA</sequence>
<reference evidence="2 3" key="1">
    <citation type="submission" date="2017-01" db="EMBL/GenBank/DDBJ databases">
        <title>The complete genome sequence of a sulfur-oxidizing marine bacterium Thioclava sp. 25B10_4T.</title>
        <authorList>
            <person name="Liu Y."/>
            <person name="Lai Q."/>
            <person name="Shao Z."/>
        </authorList>
    </citation>
    <scope>NUCLEOTIDE SEQUENCE [LARGE SCALE GENOMIC DNA]</scope>
    <source>
        <strain evidence="2 3">25B10_4</strain>
    </source>
</reference>
<dbReference type="EMBL" id="CP019437">
    <property type="protein sequence ID" value="AQS48070.1"/>
    <property type="molecule type" value="Genomic_DNA"/>
</dbReference>
<dbReference type="CDD" id="cd06223">
    <property type="entry name" value="PRTases_typeI"/>
    <property type="match status" value="1"/>
</dbReference>
<accession>A0ABN4X6G8</accession>
<dbReference type="Gene3D" id="3.40.50.2020">
    <property type="match status" value="1"/>
</dbReference>
<keyword evidence="3" id="KW-1185">Reference proteome</keyword>
<dbReference type="SUPFAM" id="SSF53271">
    <property type="entry name" value="PRTase-like"/>
    <property type="match status" value="1"/>
</dbReference>
<feature type="domain" description="Phosphoribosyltransferase" evidence="1">
    <location>
        <begin position="17"/>
        <end position="189"/>
    </location>
</feature>
<organism evidence="2 3">
    <name type="scientific">Thioclava nitratireducens</name>
    <dbReference type="NCBI Taxonomy" id="1915078"/>
    <lineage>
        <taxon>Bacteria</taxon>
        <taxon>Pseudomonadati</taxon>
        <taxon>Pseudomonadota</taxon>
        <taxon>Alphaproteobacteria</taxon>
        <taxon>Rhodobacterales</taxon>
        <taxon>Paracoccaceae</taxon>
        <taxon>Thioclava</taxon>
    </lineage>
</organism>
<dbReference type="Proteomes" id="UP000185622">
    <property type="component" value="Chromosome"/>
</dbReference>
<dbReference type="Gene3D" id="3.30.1310.20">
    <property type="entry name" value="PRTase-like"/>
    <property type="match status" value="1"/>
</dbReference>
<proteinExistence type="predicted"/>
<dbReference type="RefSeq" id="WP_075776586.1">
    <property type="nucleotide sequence ID" value="NZ_CP019437.1"/>
</dbReference>
<dbReference type="Pfam" id="PF00156">
    <property type="entry name" value="Pribosyltran"/>
    <property type="match status" value="1"/>
</dbReference>